<keyword evidence="3" id="KW-1185">Reference proteome</keyword>
<comment type="caution">
    <text evidence="2">The sequence shown here is derived from an EMBL/GenBank/DDBJ whole genome shotgun (WGS) entry which is preliminary data.</text>
</comment>
<protein>
    <submittedName>
        <fullName evidence="2">Uncharacterized protein</fullName>
    </submittedName>
</protein>
<evidence type="ECO:0000313" key="2">
    <source>
        <dbReference type="EMBL" id="KAJ1132149.1"/>
    </source>
</evidence>
<name>A0AAV7PW56_PLEWA</name>
<sequence length="82" mass="8529">MADGDCSNGRNTDYLGSVAPVDRDCPAATPLDVVKARGEGHSVGVSANDRRRRQPKGQTAREASGEASGGRGVAAVHRRTPE</sequence>
<accession>A0AAV7PW56</accession>
<evidence type="ECO:0000256" key="1">
    <source>
        <dbReference type="SAM" id="MobiDB-lite"/>
    </source>
</evidence>
<reference evidence="2" key="1">
    <citation type="journal article" date="2022" name="bioRxiv">
        <title>Sequencing and chromosome-scale assembly of the giantPleurodeles waltlgenome.</title>
        <authorList>
            <person name="Brown T."/>
            <person name="Elewa A."/>
            <person name="Iarovenko S."/>
            <person name="Subramanian E."/>
            <person name="Araus A.J."/>
            <person name="Petzold A."/>
            <person name="Susuki M."/>
            <person name="Suzuki K.-i.T."/>
            <person name="Hayashi T."/>
            <person name="Toyoda A."/>
            <person name="Oliveira C."/>
            <person name="Osipova E."/>
            <person name="Leigh N.D."/>
            <person name="Simon A."/>
            <person name="Yun M.H."/>
        </authorList>
    </citation>
    <scope>NUCLEOTIDE SEQUENCE</scope>
    <source>
        <strain evidence="2">20211129_DDA</strain>
        <tissue evidence="2">Liver</tissue>
    </source>
</reference>
<feature type="region of interest" description="Disordered" evidence="1">
    <location>
        <begin position="37"/>
        <end position="82"/>
    </location>
</feature>
<organism evidence="2 3">
    <name type="scientific">Pleurodeles waltl</name>
    <name type="common">Iberian ribbed newt</name>
    <dbReference type="NCBI Taxonomy" id="8319"/>
    <lineage>
        <taxon>Eukaryota</taxon>
        <taxon>Metazoa</taxon>
        <taxon>Chordata</taxon>
        <taxon>Craniata</taxon>
        <taxon>Vertebrata</taxon>
        <taxon>Euteleostomi</taxon>
        <taxon>Amphibia</taxon>
        <taxon>Batrachia</taxon>
        <taxon>Caudata</taxon>
        <taxon>Salamandroidea</taxon>
        <taxon>Salamandridae</taxon>
        <taxon>Pleurodelinae</taxon>
        <taxon>Pleurodeles</taxon>
    </lineage>
</organism>
<dbReference type="EMBL" id="JANPWB010000011">
    <property type="protein sequence ID" value="KAJ1132149.1"/>
    <property type="molecule type" value="Genomic_DNA"/>
</dbReference>
<dbReference type="Proteomes" id="UP001066276">
    <property type="component" value="Chromosome 7"/>
</dbReference>
<dbReference type="AlphaFoldDB" id="A0AAV7PW56"/>
<evidence type="ECO:0000313" key="3">
    <source>
        <dbReference type="Proteomes" id="UP001066276"/>
    </source>
</evidence>
<gene>
    <name evidence="2" type="ORF">NDU88_010476</name>
</gene>
<proteinExistence type="predicted"/>
<feature type="region of interest" description="Disordered" evidence="1">
    <location>
        <begin position="1"/>
        <end position="25"/>
    </location>
</feature>